<dbReference type="AlphaFoldDB" id="A0A0C1UW43"/>
<keyword evidence="2" id="KW-0119">Carbohydrate metabolism</keyword>
<comment type="caution">
    <text evidence="4">The sequence shown here is derived from an EMBL/GenBank/DDBJ whole genome shotgun (WGS) entry which is preliminary data.</text>
</comment>
<name>A0A0C1UW43_9CYAN</name>
<dbReference type="InterPro" id="IPR004300">
    <property type="entry name" value="Glyco_hydro_57_N"/>
</dbReference>
<evidence type="ECO:0000313" key="4">
    <source>
        <dbReference type="EMBL" id="NEV69626.1"/>
    </source>
</evidence>
<organism evidence="4">
    <name type="scientific">Lyngbya confervoides BDU141951</name>
    <dbReference type="NCBI Taxonomy" id="1574623"/>
    <lineage>
        <taxon>Bacteria</taxon>
        <taxon>Bacillati</taxon>
        <taxon>Cyanobacteriota</taxon>
        <taxon>Cyanophyceae</taxon>
        <taxon>Oscillatoriophycideae</taxon>
        <taxon>Oscillatoriales</taxon>
        <taxon>Microcoleaceae</taxon>
        <taxon>Lyngbya</taxon>
    </lineage>
</organism>
<dbReference type="Pfam" id="PF03065">
    <property type="entry name" value="Glyco_hydro_57"/>
    <property type="match status" value="1"/>
</dbReference>
<dbReference type="InterPro" id="IPR011330">
    <property type="entry name" value="Glyco_hydro/deAcase_b/a-brl"/>
</dbReference>
<dbReference type="GO" id="GO:0005975">
    <property type="term" value="P:carbohydrate metabolic process"/>
    <property type="evidence" value="ECO:0007669"/>
    <property type="project" value="InterPro"/>
</dbReference>
<dbReference type="InterPro" id="IPR052046">
    <property type="entry name" value="GH57_Enzymes"/>
</dbReference>
<reference evidence="4" key="3">
    <citation type="submission" date="2020-02" db="EMBL/GenBank/DDBJ databases">
        <authorList>
            <person name="Sarangi A.N."/>
            <person name="Ghosh S."/>
            <person name="Mukherjee M."/>
            <person name="Tripathy S."/>
        </authorList>
    </citation>
    <scope>NUCLEOTIDE SEQUENCE</scope>
    <source>
        <strain evidence="4">BDU141951</strain>
    </source>
</reference>
<keyword evidence="4" id="KW-0378">Hydrolase</keyword>
<accession>A0A0C1UW43</accession>
<dbReference type="SUPFAM" id="SSF88713">
    <property type="entry name" value="Glycoside hydrolase/deacetylase"/>
    <property type="match status" value="1"/>
</dbReference>
<reference evidence="4" key="2">
    <citation type="journal article" date="2015" name="Genome Announc.">
        <title>Draft Genome Sequence of Filamentous Marine Cyanobacterium Lyngbya confervoides Strain BDU141951.</title>
        <authorList>
            <person name="Chandrababunaidu M.M."/>
            <person name="Sen D."/>
            <person name="Tripathy S."/>
        </authorList>
    </citation>
    <scope>NUCLEOTIDE SEQUENCE</scope>
    <source>
        <strain evidence="4">BDU141951</strain>
    </source>
</reference>
<reference evidence="4" key="1">
    <citation type="submission" date="2014-11" db="EMBL/GenBank/DDBJ databases">
        <authorList>
            <person name="Malar M.C."/>
            <person name="Sen D."/>
            <person name="Tripathy S."/>
        </authorList>
    </citation>
    <scope>NUCLEOTIDE SEQUENCE</scope>
    <source>
        <strain evidence="4">BDU141951</strain>
    </source>
</reference>
<evidence type="ECO:0000259" key="3">
    <source>
        <dbReference type="Pfam" id="PF03065"/>
    </source>
</evidence>
<dbReference type="GO" id="GO:0016787">
    <property type="term" value="F:hydrolase activity"/>
    <property type="evidence" value="ECO:0007669"/>
    <property type="project" value="UniProtKB-KW"/>
</dbReference>
<evidence type="ECO:0000256" key="1">
    <source>
        <dbReference type="ARBA" id="ARBA00006821"/>
    </source>
</evidence>
<proteinExistence type="inferred from homology"/>
<protein>
    <submittedName>
        <fullName evidence="4">Glycosyl hydrolase family 57</fullName>
    </submittedName>
</protein>
<feature type="domain" description="Glycoside hydrolase family 57 N-terminal" evidence="3">
    <location>
        <begin position="49"/>
        <end position="240"/>
    </location>
</feature>
<dbReference type="EMBL" id="JTHE02000003">
    <property type="protein sequence ID" value="NEV69626.1"/>
    <property type="molecule type" value="Genomic_DNA"/>
</dbReference>
<dbReference type="Gene3D" id="3.20.110.20">
    <property type="match status" value="1"/>
</dbReference>
<sequence length="485" mass="54364">MDRLPQLIDDMPPLAGWSDRLQAATQGTDPLYLEHTNLRLSDISAGFAIALHMHQPTIPAGQNGQLISNLQHMFEHPYDGDNHNAGPFAYCYARMGDFIPELVEQGCNPRIMLDYSGTLLWGFQQMNRHDILDKLKRITCDAKYQPYVEWLGTFWGHAVAPSTPIPDIALHIRAWQHHFAALFGWEALSRVRGFSPPEMHLPNHPDTLYALVKALKDCGYQWLMVQEHTIETLEGHGIPQPHLPHRLVAKNSQGEVAEITVLIKTQGSDTKLVGQMQPFAEAKTLQPMTLGNQSVPPLVSQISDGENGGVMMNEFPSMFKRCWHEMRQHGCGRVGTVGFLATEYLELLAAAGVTEADFPTCQAIGQHRLWQLVGDRPTPEAVQTAISSIQAEDGNFHMEGSSWTSDRSWVEGYGNVMQPMQQLSARFHQAVQAGKLGDERSPAYHRALLHNLLLETSCFRYWGQGAWTEYAQTIYRRGLAALTSH</sequence>
<comment type="similarity">
    <text evidence="1">Belongs to the glycosyl hydrolase 57 family.</text>
</comment>
<dbReference type="CDD" id="cd10798">
    <property type="entry name" value="GH57N_like_1"/>
    <property type="match status" value="1"/>
</dbReference>
<gene>
    <name evidence="4" type="ORF">QQ91_021240</name>
</gene>
<dbReference type="PANTHER" id="PTHR36306:SF5">
    <property type="entry name" value="SLR1535 PROTEIN"/>
    <property type="match status" value="1"/>
</dbReference>
<evidence type="ECO:0000256" key="2">
    <source>
        <dbReference type="ARBA" id="ARBA00023277"/>
    </source>
</evidence>
<dbReference type="PANTHER" id="PTHR36306">
    <property type="entry name" value="ALPHA-AMYLASE-RELATED-RELATED"/>
    <property type="match status" value="1"/>
</dbReference>